<proteinExistence type="predicted"/>
<dbReference type="InterPro" id="IPR016024">
    <property type="entry name" value="ARM-type_fold"/>
</dbReference>
<dbReference type="WBParaSite" id="MhA1_Contig239.frz3.gene6">
    <property type="protein sequence ID" value="MhA1_Contig239.frz3.gene6"/>
    <property type="gene ID" value="MhA1_Contig239.frz3.gene6"/>
</dbReference>
<organism evidence="10 11">
    <name type="scientific">Meloidogyne hapla</name>
    <name type="common">Root-knot nematode worm</name>
    <dbReference type="NCBI Taxonomy" id="6305"/>
    <lineage>
        <taxon>Eukaryota</taxon>
        <taxon>Metazoa</taxon>
        <taxon>Ecdysozoa</taxon>
        <taxon>Nematoda</taxon>
        <taxon>Chromadorea</taxon>
        <taxon>Rhabditida</taxon>
        <taxon>Tylenchina</taxon>
        <taxon>Tylenchomorpha</taxon>
        <taxon>Tylenchoidea</taxon>
        <taxon>Meloidogynidae</taxon>
        <taxon>Meloidogyninae</taxon>
        <taxon>Meloidogyne</taxon>
    </lineage>
</organism>
<feature type="repeat" description="Pumilio" evidence="7">
    <location>
        <begin position="563"/>
        <end position="598"/>
    </location>
</feature>
<evidence type="ECO:0000256" key="7">
    <source>
        <dbReference type="PROSITE-ProRule" id="PRU00317"/>
    </source>
</evidence>
<dbReference type="PANTHER" id="PTHR12537:SF12">
    <property type="entry name" value="MATERNAL PROTEIN PUMILIO"/>
    <property type="match status" value="1"/>
</dbReference>
<name>A0A1I8BI15_MELHA</name>
<keyword evidence="5" id="KW-0221">Differentiation</keyword>
<accession>A0A1I8BI15</accession>
<feature type="repeat" description="Pumilio" evidence="7">
    <location>
        <begin position="488"/>
        <end position="526"/>
    </location>
</feature>
<dbReference type="CDD" id="cd07920">
    <property type="entry name" value="Pumilio"/>
    <property type="match status" value="1"/>
</dbReference>
<evidence type="ECO:0000256" key="4">
    <source>
        <dbReference type="ARBA" id="ARBA00022737"/>
    </source>
</evidence>
<dbReference type="GO" id="GO:0003730">
    <property type="term" value="F:mRNA 3'-UTR binding"/>
    <property type="evidence" value="ECO:0007669"/>
    <property type="project" value="TreeGrafter"/>
</dbReference>
<reference evidence="11" key="1">
    <citation type="submission" date="2016-11" db="UniProtKB">
        <authorList>
            <consortium name="WormBaseParasite"/>
        </authorList>
    </citation>
    <scope>IDENTIFICATION</scope>
</reference>
<comment type="subcellular location">
    <subcellularLocation>
        <location evidence="1">Cytoplasm</location>
    </subcellularLocation>
</comment>
<dbReference type="InterPro" id="IPR011989">
    <property type="entry name" value="ARM-like"/>
</dbReference>
<evidence type="ECO:0000256" key="2">
    <source>
        <dbReference type="ARBA" id="ARBA00022473"/>
    </source>
</evidence>
<dbReference type="PROSITE" id="PS50303">
    <property type="entry name" value="PUM_HD"/>
    <property type="match status" value="1"/>
</dbReference>
<dbReference type="GO" id="GO:0005634">
    <property type="term" value="C:nucleus"/>
    <property type="evidence" value="ECO:0007669"/>
    <property type="project" value="TreeGrafter"/>
</dbReference>
<dbReference type="GO" id="GO:0030154">
    <property type="term" value="P:cell differentiation"/>
    <property type="evidence" value="ECO:0007669"/>
    <property type="project" value="UniProtKB-KW"/>
</dbReference>
<dbReference type="InterPro" id="IPR001313">
    <property type="entry name" value="Pumilio_RNA-bd_rpt"/>
</dbReference>
<dbReference type="Pfam" id="PF00806">
    <property type="entry name" value="PUF"/>
    <property type="match status" value="8"/>
</dbReference>
<evidence type="ECO:0000256" key="5">
    <source>
        <dbReference type="ARBA" id="ARBA00022782"/>
    </source>
</evidence>
<evidence type="ECO:0000256" key="3">
    <source>
        <dbReference type="ARBA" id="ARBA00022490"/>
    </source>
</evidence>
<keyword evidence="3" id="KW-0963">Cytoplasm</keyword>
<evidence type="ECO:0000256" key="1">
    <source>
        <dbReference type="ARBA" id="ARBA00004496"/>
    </source>
</evidence>
<dbReference type="PANTHER" id="PTHR12537">
    <property type="entry name" value="RNA BINDING PROTEIN PUMILIO-RELATED"/>
    <property type="match status" value="1"/>
</dbReference>
<feature type="repeat" description="Pumilio" evidence="7">
    <location>
        <begin position="527"/>
        <end position="562"/>
    </location>
</feature>
<sequence>MEDKSRRGSTPAHSREVMASRSEHAVSKPIMVQARGPHYGAMVVSPKSIGGEQSGLCHQMLENVLSSSPGSLNAKFGGISKNGKPSKLVTSENMDKNGSTTTNETRTNYPSTTTAMVSSSTQITSTHSQPVPIPNPYSSVAGPDIVGGCHMIGTPEFSQYPFVVSGQPGTPIIYAARQNASVLGSTPTNYGYGSWGAVYPPPAPPHHHPHQNGAILHPEHAVSNPIMVQARGPHYGAMMVSPKSGEQSGLCHQMLENVLSSSPGSLNAKFGGISINDKLSKLATVDMSENGSMNGNLRNHPSTTSTMVSSSQIAQVHSQPVPIPNNYGVGGADMGGGCHMIGTPEFSQYPFMVPGQPGTPILYATRQNASILGSTPPNYGYGSWGAVYPPPQAAPPPHHHPHHNGTILHPVGGRAPLCGQINAVHSDRGSSAFRPNRTSIPRAPLCGTANSNSLHGGEEVHSRGGGGAAAHRSQLLDDFRNSRLPHLQLMDLGVYVVEFAQDQHGSRFIQQRLERANIKEKQFVFDEVFQHALHLMTDVFGNYVIQKFFEYGTDDQKRKLMQIVQGNVMDLALQMYGCRVIQKALESVDQDCQMEVIKEISNHVLKCVKDQNGNHVVQKIIERVEPQQLQFIIDAFTTGAPDTVCSLSSHPYGCRVIQRVLEHCTEEQKRPVLEQLHANIFTLVTDQYGNYVIQHVIEHGISEDRERIVKCLRGDVLKYAQHKFASNVIEKCLICGTTEQKNILIDEVCNDDGSPNPRLLEMMKDPFANYVVQKMLDVSDSAHRKKIMFSIKSHIPALRKFNYGKHIIAKLEKYFQKTNPGVPFSVISGEPQQFSNTSVNTTANNNNFENGPPIY</sequence>
<dbReference type="AlphaFoldDB" id="A0A1I8BI15"/>
<feature type="compositionally biased region" description="Polar residues" evidence="8">
    <location>
        <begin position="88"/>
        <end position="110"/>
    </location>
</feature>
<keyword evidence="10" id="KW-1185">Reference proteome</keyword>
<dbReference type="Proteomes" id="UP000095281">
    <property type="component" value="Unplaced"/>
</dbReference>
<feature type="repeat" description="Pumilio" evidence="7">
    <location>
        <begin position="754"/>
        <end position="790"/>
    </location>
</feature>
<dbReference type="InterPro" id="IPR033133">
    <property type="entry name" value="PUM-HD"/>
</dbReference>
<dbReference type="Gene3D" id="1.25.10.10">
    <property type="entry name" value="Leucine-rich Repeat Variant"/>
    <property type="match status" value="1"/>
</dbReference>
<feature type="domain" description="PUM-HD" evidence="9">
    <location>
        <begin position="471"/>
        <end position="815"/>
    </location>
</feature>
<dbReference type="InterPro" id="IPR033712">
    <property type="entry name" value="Pumilio_RNA-bd"/>
</dbReference>
<feature type="repeat" description="Pumilio" evidence="7">
    <location>
        <begin position="635"/>
        <end position="674"/>
    </location>
</feature>
<feature type="repeat" description="Pumilio" evidence="7">
    <location>
        <begin position="599"/>
        <end position="634"/>
    </location>
</feature>
<feature type="region of interest" description="Disordered" evidence="8">
    <location>
        <begin position="1"/>
        <end position="26"/>
    </location>
</feature>
<protein>
    <submittedName>
        <fullName evidence="11">PUM-HD domain-containing protein</fullName>
    </submittedName>
</protein>
<dbReference type="SUPFAM" id="SSF48371">
    <property type="entry name" value="ARM repeat"/>
    <property type="match status" value="1"/>
</dbReference>
<evidence type="ECO:0000259" key="9">
    <source>
        <dbReference type="PROSITE" id="PS50303"/>
    </source>
</evidence>
<keyword evidence="2" id="KW-0217">Developmental protein</keyword>
<feature type="repeat" description="Pumilio" evidence="7">
    <location>
        <begin position="675"/>
        <end position="710"/>
    </location>
</feature>
<evidence type="ECO:0000256" key="6">
    <source>
        <dbReference type="ARBA" id="ARBA00022884"/>
    </source>
</evidence>
<dbReference type="SMART" id="SM00025">
    <property type="entry name" value="Pumilio"/>
    <property type="match status" value="8"/>
</dbReference>
<dbReference type="GO" id="GO:0005737">
    <property type="term" value="C:cytoplasm"/>
    <property type="evidence" value="ECO:0007669"/>
    <property type="project" value="UniProtKB-SubCell"/>
</dbReference>
<keyword evidence="4" id="KW-0677">Repeat</keyword>
<evidence type="ECO:0000256" key="8">
    <source>
        <dbReference type="SAM" id="MobiDB-lite"/>
    </source>
</evidence>
<dbReference type="FunFam" id="1.25.10.10:FF:000004">
    <property type="entry name" value="Pumilio homolog 1 isoform 2"/>
    <property type="match status" value="1"/>
</dbReference>
<feature type="repeat" description="Pumilio" evidence="7">
    <location>
        <begin position="711"/>
        <end position="746"/>
    </location>
</feature>
<evidence type="ECO:0000313" key="11">
    <source>
        <dbReference type="WBParaSite" id="MhA1_Contig239.frz3.gene6"/>
    </source>
</evidence>
<keyword evidence="6" id="KW-0694">RNA-binding</keyword>
<feature type="compositionally biased region" description="Basic and acidic residues" evidence="8">
    <location>
        <begin position="13"/>
        <end position="26"/>
    </location>
</feature>
<evidence type="ECO:0000313" key="10">
    <source>
        <dbReference type="Proteomes" id="UP000095281"/>
    </source>
</evidence>
<dbReference type="GO" id="GO:0010608">
    <property type="term" value="P:post-transcriptional regulation of gene expression"/>
    <property type="evidence" value="ECO:0007669"/>
    <property type="project" value="TreeGrafter"/>
</dbReference>
<feature type="region of interest" description="Disordered" evidence="8">
    <location>
        <begin position="76"/>
        <end position="110"/>
    </location>
</feature>
<dbReference type="PROSITE" id="PS50302">
    <property type="entry name" value="PUM"/>
    <property type="match status" value="8"/>
</dbReference>